<feature type="transmembrane region" description="Helical" evidence="2">
    <location>
        <begin position="81"/>
        <end position="99"/>
    </location>
</feature>
<keyword evidence="2" id="KW-0812">Transmembrane</keyword>
<feature type="transmembrane region" description="Helical" evidence="2">
    <location>
        <begin position="49"/>
        <end position="69"/>
    </location>
</feature>
<dbReference type="Pfam" id="PF13559">
    <property type="entry name" value="DUF4129"/>
    <property type="match status" value="1"/>
</dbReference>
<evidence type="ECO:0000256" key="1">
    <source>
        <dbReference type="SAM" id="MobiDB-lite"/>
    </source>
</evidence>
<dbReference type="PANTHER" id="PTHR42736:SF1">
    <property type="entry name" value="PROTEIN-GLUTAMINE GAMMA-GLUTAMYLTRANSFERASE"/>
    <property type="match status" value="1"/>
</dbReference>
<feature type="domain" description="Transglutaminase-like" evidence="3">
    <location>
        <begin position="490"/>
        <end position="577"/>
    </location>
</feature>
<feature type="transmembrane region" description="Helical" evidence="2">
    <location>
        <begin position="119"/>
        <end position="137"/>
    </location>
</feature>
<feature type="transmembrane region" description="Helical" evidence="2">
    <location>
        <begin position="21"/>
        <end position="43"/>
    </location>
</feature>
<comment type="caution">
    <text evidence="4">The sequence shown here is derived from an EMBL/GenBank/DDBJ whole genome shotgun (WGS) entry which is preliminary data.</text>
</comment>
<name>A0A8J4M351_9BACL</name>
<dbReference type="InterPro" id="IPR038765">
    <property type="entry name" value="Papain-like_cys_pep_sf"/>
</dbReference>
<accession>A0A8J4M351</accession>
<dbReference type="SMART" id="SM00460">
    <property type="entry name" value="TGc"/>
    <property type="match status" value="1"/>
</dbReference>
<keyword evidence="2" id="KW-0472">Membrane</keyword>
<dbReference type="Proteomes" id="UP000677918">
    <property type="component" value="Unassembled WGS sequence"/>
</dbReference>
<organism evidence="4 5">
    <name type="scientific">Xylanibacillus composti</name>
    <dbReference type="NCBI Taxonomy" id="1572762"/>
    <lineage>
        <taxon>Bacteria</taxon>
        <taxon>Bacillati</taxon>
        <taxon>Bacillota</taxon>
        <taxon>Bacilli</taxon>
        <taxon>Bacillales</taxon>
        <taxon>Paenibacillaceae</taxon>
        <taxon>Xylanibacillus</taxon>
    </lineage>
</organism>
<feature type="transmembrane region" description="Helical" evidence="2">
    <location>
        <begin position="166"/>
        <end position="188"/>
    </location>
</feature>
<feature type="transmembrane region" description="Helical" evidence="2">
    <location>
        <begin position="144"/>
        <end position="160"/>
    </location>
</feature>
<dbReference type="InterPro" id="IPR025403">
    <property type="entry name" value="TgpA-like_C"/>
</dbReference>
<dbReference type="PANTHER" id="PTHR42736">
    <property type="entry name" value="PROTEIN-GLUTAMINE GAMMA-GLUTAMYLTRANSFERASE"/>
    <property type="match status" value="1"/>
</dbReference>
<dbReference type="Gene3D" id="3.10.620.30">
    <property type="match status" value="1"/>
</dbReference>
<gene>
    <name evidence="4" type="ORF">XYCOK13_25640</name>
</gene>
<evidence type="ECO:0000259" key="3">
    <source>
        <dbReference type="SMART" id="SM00460"/>
    </source>
</evidence>
<dbReference type="Pfam" id="PF01841">
    <property type="entry name" value="Transglut_core"/>
    <property type="match status" value="1"/>
</dbReference>
<protein>
    <recommendedName>
        <fullName evidence="3">Transglutaminase-like domain-containing protein</fullName>
    </recommendedName>
</protein>
<keyword evidence="2" id="KW-1133">Transmembrane helix</keyword>
<feature type="transmembrane region" description="Helical" evidence="2">
    <location>
        <begin position="617"/>
        <end position="636"/>
    </location>
</feature>
<keyword evidence="5" id="KW-1185">Reference proteome</keyword>
<evidence type="ECO:0000313" key="4">
    <source>
        <dbReference type="EMBL" id="GIQ69740.1"/>
    </source>
</evidence>
<feature type="transmembrane region" description="Helical" evidence="2">
    <location>
        <begin position="209"/>
        <end position="227"/>
    </location>
</feature>
<dbReference type="RefSeq" id="WP_213412532.1">
    <property type="nucleotide sequence ID" value="NZ_BOVK01000032.1"/>
</dbReference>
<feature type="region of interest" description="Disordered" evidence="1">
    <location>
        <begin position="254"/>
        <end position="278"/>
    </location>
</feature>
<feature type="compositionally biased region" description="Low complexity" evidence="1">
    <location>
        <begin position="258"/>
        <end position="271"/>
    </location>
</feature>
<sequence length="741" mass="82636">MIKARLKALLSKIGQSWMAAWSDRLASAAWAAIVLQFAFWLGHESYNGYTWYAETRTVVFTSLILCGLAEALLPMRKTIRVLVQLGVILWVHGHVLQYEPFWEEGRSFGGNLLQNVQPFLPYLWYALAFWCAYQFVLAWAKSKIRVIGLVLAAILVMAVADSTGKIYLWQETAIIVCSGLVLAILSHYNDFRKRHPQAWKYLEDYPGTIIWPAVIVIAATVGAGTAAPEARPLLTDPYTAWQNWKGNDVSRIGQKPLSSSSATQSTANASSGYGRDDRELGGGFDYDHSEVMSVVTDRRSYWRGESKSTYTGEGWEAVLTEAVPIRLQTPIATPAMGDYVEVRQTVTVLSEHAYPVLFGAMQPAVIEQVNGDSEGPTPDLAWSAENAALLYRGDDDEYPKTYTLVSHVPVIDAEALRNAEPRTSSMNQYTALPDTVPERVKALAEEIAAEANNDYDRAKAVETYLRETFPYTNQPDIGKGSSPDFVDRFLFEIQEGYCDYYSTAMAVMLRTLDIPTRWVKGYTSGSNRLEIYGFEDAINRFSDPNGAGDYMVRNSDAHSWVEVYFEGHGWIPFEPTASFFMPIAESVEETSPAFELPEVETGGVEESEAPAGDNRSAIGIAAGAVILAGLLLYVLFKKGMLTSAGSYLLRPIRKKPRGHDEQVILTFEALLKFARKRGYTRHDSETARESIERWIANNRGLEPELTAVLQLFEEAKYSGVAVKEQDAERIAELLEHLKKAM</sequence>
<dbReference type="InterPro" id="IPR052901">
    <property type="entry name" value="Bact_TGase-like"/>
</dbReference>
<dbReference type="EMBL" id="BOVK01000032">
    <property type="protein sequence ID" value="GIQ69740.1"/>
    <property type="molecule type" value="Genomic_DNA"/>
</dbReference>
<dbReference type="InterPro" id="IPR002931">
    <property type="entry name" value="Transglutaminase-like"/>
</dbReference>
<reference evidence="4" key="1">
    <citation type="submission" date="2021-04" db="EMBL/GenBank/DDBJ databases">
        <title>Draft genome sequence of Xylanibacillus composti strain K13.</title>
        <authorList>
            <person name="Uke A."/>
            <person name="Chhe C."/>
            <person name="Baramee S."/>
            <person name="Kosugi A."/>
        </authorList>
    </citation>
    <scope>NUCLEOTIDE SEQUENCE</scope>
    <source>
        <strain evidence="4">K13</strain>
    </source>
</reference>
<proteinExistence type="predicted"/>
<evidence type="ECO:0000256" key="2">
    <source>
        <dbReference type="SAM" id="Phobius"/>
    </source>
</evidence>
<dbReference type="SUPFAM" id="SSF54001">
    <property type="entry name" value="Cysteine proteinases"/>
    <property type="match status" value="1"/>
</dbReference>
<evidence type="ECO:0000313" key="5">
    <source>
        <dbReference type="Proteomes" id="UP000677918"/>
    </source>
</evidence>
<dbReference type="AlphaFoldDB" id="A0A8J4M351"/>